<feature type="compositionally biased region" description="Basic and acidic residues" evidence="1">
    <location>
        <begin position="1"/>
        <end position="17"/>
    </location>
</feature>
<name>A0A8B7NEX0_HYAAZ</name>
<feature type="compositionally biased region" description="Polar residues" evidence="1">
    <location>
        <begin position="31"/>
        <end position="46"/>
    </location>
</feature>
<feature type="region of interest" description="Disordered" evidence="1">
    <location>
        <begin position="1"/>
        <end position="46"/>
    </location>
</feature>
<dbReference type="RefSeq" id="XP_018012001.2">
    <property type="nucleotide sequence ID" value="XM_018156512.2"/>
</dbReference>
<organism evidence="2 3">
    <name type="scientific">Hyalella azteca</name>
    <name type="common">Amphipod</name>
    <dbReference type="NCBI Taxonomy" id="294128"/>
    <lineage>
        <taxon>Eukaryota</taxon>
        <taxon>Metazoa</taxon>
        <taxon>Ecdysozoa</taxon>
        <taxon>Arthropoda</taxon>
        <taxon>Crustacea</taxon>
        <taxon>Multicrustacea</taxon>
        <taxon>Malacostraca</taxon>
        <taxon>Eumalacostraca</taxon>
        <taxon>Peracarida</taxon>
        <taxon>Amphipoda</taxon>
        <taxon>Senticaudata</taxon>
        <taxon>Talitrida</taxon>
        <taxon>Talitroidea</taxon>
        <taxon>Hyalellidae</taxon>
        <taxon>Hyalella</taxon>
    </lineage>
</organism>
<reference evidence="3" key="1">
    <citation type="submission" date="2025-08" db="UniProtKB">
        <authorList>
            <consortium name="RefSeq"/>
        </authorList>
    </citation>
    <scope>IDENTIFICATION</scope>
    <source>
        <tissue evidence="3">Whole organism</tissue>
    </source>
</reference>
<protein>
    <submittedName>
        <fullName evidence="3">Uncharacterized protein LOC108669211</fullName>
    </submittedName>
</protein>
<dbReference type="KEGG" id="hazt:108669211"/>
<feature type="compositionally biased region" description="Polar residues" evidence="1">
    <location>
        <begin position="59"/>
        <end position="74"/>
    </location>
</feature>
<dbReference type="InterPro" id="IPR016186">
    <property type="entry name" value="C-type_lectin-like/link_sf"/>
</dbReference>
<feature type="region of interest" description="Disordered" evidence="1">
    <location>
        <begin position="59"/>
        <end position="80"/>
    </location>
</feature>
<evidence type="ECO:0000313" key="3">
    <source>
        <dbReference type="RefSeq" id="XP_018012001.2"/>
    </source>
</evidence>
<dbReference type="CDD" id="cd00037">
    <property type="entry name" value="CLECT"/>
    <property type="match status" value="1"/>
</dbReference>
<dbReference type="AlphaFoldDB" id="A0A8B7NEX0"/>
<dbReference type="Gene3D" id="3.10.100.10">
    <property type="entry name" value="Mannose-Binding Protein A, subunit A"/>
    <property type="match status" value="1"/>
</dbReference>
<dbReference type="InterPro" id="IPR016187">
    <property type="entry name" value="CTDL_fold"/>
</dbReference>
<dbReference type="SUPFAM" id="SSF56436">
    <property type="entry name" value="C-type lectin-like"/>
    <property type="match status" value="1"/>
</dbReference>
<evidence type="ECO:0000313" key="2">
    <source>
        <dbReference type="Proteomes" id="UP000694843"/>
    </source>
</evidence>
<dbReference type="Proteomes" id="UP000694843">
    <property type="component" value="Unplaced"/>
</dbReference>
<sequence length="421" mass="45490">MALEEQQKEIKSEEDCAAKGAIPKTRRYKKTSVSSRNSDIDSTSNATDTLRHIPRKLCTLTSPRDSPFPSSSTPHAPPDRNAVAMKDASKACAVIFLGLVVTALTSAEQECRADTGMPQQFVIDGGVKSNLFATCSALANTVVGDLFSIDLGGGKEYVRFAPKNLLAVDWVKLNSSGASTDIIACSAAAFARNAPMFKINGSCYASGRIVYGVENDEQDCGDAPAEVVYVMTPLPGDLVGDTFLFYNESSSDGCILSNSNNTGHVFNDAKNTTYNHGLMPQKLTCCNKIIAGHCVEVAMRSNPPDDEEYLSYCEAKTRCEALGLQLASYELQANPDIQQYAKNQTAQSSFWINTQRGEGGYYIWLPNGQNNTIRYVGEPEPGKNCAVYAPLYDILYGIDCKDANTCIAALCIGPNTSLKQC</sequence>
<keyword evidence="2" id="KW-1185">Reference proteome</keyword>
<accession>A0A8B7NEX0</accession>
<dbReference type="GeneID" id="108669211"/>
<proteinExistence type="predicted"/>
<evidence type="ECO:0000256" key="1">
    <source>
        <dbReference type="SAM" id="MobiDB-lite"/>
    </source>
</evidence>
<gene>
    <name evidence="3" type="primary">LOC108669211</name>
</gene>